<name>A0A5B0E509_9MICC</name>
<feature type="transmembrane region" description="Helical" evidence="2">
    <location>
        <begin position="88"/>
        <end position="116"/>
    </location>
</feature>
<dbReference type="Proteomes" id="UP000323856">
    <property type="component" value="Unassembled WGS sequence"/>
</dbReference>
<feature type="transmembrane region" description="Helical" evidence="2">
    <location>
        <begin position="53"/>
        <end position="76"/>
    </location>
</feature>
<keyword evidence="2" id="KW-0812">Transmembrane</keyword>
<evidence type="ECO:0000313" key="4">
    <source>
        <dbReference type="Proteomes" id="UP000323856"/>
    </source>
</evidence>
<comment type="caution">
    <text evidence="3">The sequence shown here is derived from an EMBL/GenBank/DDBJ whole genome shotgun (WGS) entry which is preliminary data.</text>
</comment>
<proteinExistence type="predicted"/>
<organism evidence="3 4">
    <name type="scientific">Paeniglutamicibacter gangotriensis</name>
    <dbReference type="NCBI Taxonomy" id="254787"/>
    <lineage>
        <taxon>Bacteria</taxon>
        <taxon>Bacillati</taxon>
        <taxon>Actinomycetota</taxon>
        <taxon>Actinomycetes</taxon>
        <taxon>Micrococcales</taxon>
        <taxon>Micrococcaceae</taxon>
        <taxon>Paeniglutamicibacter</taxon>
    </lineage>
</organism>
<keyword evidence="2" id="KW-0472">Membrane</keyword>
<reference evidence="3 4" key="1">
    <citation type="submission" date="2019-07" db="EMBL/GenBank/DDBJ databases">
        <title>Analysis of the biochemical properties, biological activity and biotechnological potential of siderophores and biosurfactants produced by Antarctic psychrotolerant bacteria.</title>
        <authorList>
            <person name="Styczynski M."/>
            <person name="Krucon T."/>
            <person name="Decewicz P."/>
            <person name="Dziewit L."/>
        </authorList>
    </citation>
    <scope>NUCLEOTIDE SEQUENCE [LARGE SCALE GENOMIC DNA]</scope>
    <source>
        <strain evidence="3 4">ANT_H27</strain>
    </source>
</reference>
<evidence type="ECO:0000313" key="3">
    <source>
        <dbReference type="EMBL" id="KAA0974064.1"/>
    </source>
</evidence>
<dbReference type="InterPro" id="IPR025327">
    <property type="entry name" value="DUF4233"/>
</dbReference>
<dbReference type="OrthoDB" id="3267755at2"/>
<feature type="region of interest" description="Disordered" evidence="1">
    <location>
        <begin position="133"/>
        <end position="153"/>
    </location>
</feature>
<gene>
    <name evidence="3" type="ORF">FQ154_16600</name>
</gene>
<protein>
    <submittedName>
        <fullName evidence="3">DUF4233 domain-containing protein</fullName>
    </submittedName>
</protein>
<dbReference type="RefSeq" id="WP_007272810.1">
    <property type="nucleotide sequence ID" value="NZ_VOBL01000021.1"/>
</dbReference>
<evidence type="ECO:0000256" key="2">
    <source>
        <dbReference type="SAM" id="Phobius"/>
    </source>
</evidence>
<evidence type="ECO:0000256" key="1">
    <source>
        <dbReference type="SAM" id="MobiDB-lite"/>
    </source>
</evidence>
<dbReference type="AlphaFoldDB" id="A0A5B0E509"/>
<dbReference type="Pfam" id="PF14017">
    <property type="entry name" value="DUF4233"/>
    <property type="match status" value="1"/>
</dbReference>
<dbReference type="EMBL" id="VOBL01000021">
    <property type="protein sequence ID" value="KAA0974064.1"/>
    <property type="molecule type" value="Genomic_DNA"/>
</dbReference>
<sequence length="153" mass="16724">MAKMTKAQREWRPGTPKKPRSTRVMFASTVLTLEAFLAIFVALALFGLKRDELAPGLILGAGAVVALVCIFTCALLKKPLGYAIGWALQLLFIFSGFLLTSMFFIGAAFAATWWYAITKGRTMDVETARRAREQAAWDAAHPQDDPDAGDAQP</sequence>
<keyword evidence="2" id="KW-1133">Transmembrane helix</keyword>
<accession>A0A5B0E509</accession>
<feature type="transmembrane region" description="Helical" evidence="2">
    <location>
        <begin position="21"/>
        <end position="47"/>
    </location>
</feature>